<dbReference type="PATRIC" id="fig|909613.9.peg.2451"/>
<dbReference type="InterPro" id="IPR000182">
    <property type="entry name" value="GNAT_dom"/>
</dbReference>
<dbReference type="eggNOG" id="COG3153">
    <property type="taxonomic scope" value="Bacteria"/>
</dbReference>
<gene>
    <name evidence="3" type="ORF">UO65_2447</name>
</gene>
<organism evidence="3 4">
    <name type="scientific">Actinokineospora spheciospongiae</name>
    <dbReference type="NCBI Taxonomy" id="909613"/>
    <lineage>
        <taxon>Bacteria</taxon>
        <taxon>Bacillati</taxon>
        <taxon>Actinomycetota</taxon>
        <taxon>Actinomycetes</taxon>
        <taxon>Pseudonocardiales</taxon>
        <taxon>Pseudonocardiaceae</taxon>
        <taxon>Actinokineospora</taxon>
    </lineage>
</organism>
<dbReference type="GO" id="GO:0016747">
    <property type="term" value="F:acyltransferase activity, transferring groups other than amino-acyl groups"/>
    <property type="evidence" value="ECO:0007669"/>
    <property type="project" value="InterPro"/>
</dbReference>
<dbReference type="PROSITE" id="PS51186">
    <property type="entry name" value="GNAT"/>
    <property type="match status" value="1"/>
</dbReference>
<dbReference type="Pfam" id="PF00583">
    <property type="entry name" value="Acetyltransf_1"/>
    <property type="match status" value="1"/>
</dbReference>
<reference evidence="3 4" key="1">
    <citation type="journal article" date="2014" name="Genome Announc.">
        <title>Draft Genome Sequence of the Antitrypanosomally Active Sponge-Associated Bacterium Actinokineospora sp. Strain EG49.</title>
        <authorList>
            <person name="Harjes J."/>
            <person name="Ryu T."/>
            <person name="Abdelmohsen U.R."/>
            <person name="Moitinho-Silva L."/>
            <person name="Horn H."/>
            <person name="Ravasi T."/>
            <person name="Hentschel U."/>
        </authorList>
    </citation>
    <scope>NUCLEOTIDE SEQUENCE [LARGE SCALE GENOMIC DNA]</scope>
    <source>
        <strain evidence="3 4">EG49</strain>
    </source>
</reference>
<keyword evidence="3" id="KW-0808">Transferase</keyword>
<dbReference type="OrthoDB" id="9797178at2"/>
<dbReference type="Pfam" id="PF13374">
    <property type="entry name" value="TPR_10"/>
    <property type="match status" value="1"/>
</dbReference>
<evidence type="ECO:0000259" key="2">
    <source>
        <dbReference type="PROSITE" id="PS51186"/>
    </source>
</evidence>
<dbReference type="STRING" id="909613.UO65_2447"/>
<protein>
    <submittedName>
        <fullName evidence="3">Acetyltransferase</fullName>
    </submittedName>
</protein>
<keyword evidence="4" id="KW-1185">Reference proteome</keyword>
<dbReference type="InterPro" id="IPR011990">
    <property type="entry name" value="TPR-like_helical_dom_sf"/>
</dbReference>
<comment type="caution">
    <text evidence="3">The sequence shown here is derived from an EMBL/GenBank/DDBJ whole genome shotgun (WGS) entry which is preliminary data.</text>
</comment>
<proteinExistence type="predicted"/>
<dbReference type="AlphaFoldDB" id="W7IPE4"/>
<evidence type="ECO:0000256" key="1">
    <source>
        <dbReference type="SAM" id="MobiDB-lite"/>
    </source>
</evidence>
<feature type="compositionally biased region" description="Basic and acidic residues" evidence="1">
    <location>
        <begin position="103"/>
        <end position="122"/>
    </location>
</feature>
<dbReference type="InterPro" id="IPR016181">
    <property type="entry name" value="Acyl_CoA_acyltransferase"/>
</dbReference>
<evidence type="ECO:0000313" key="4">
    <source>
        <dbReference type="Proteomes" id="UP000019277"/>
    </source>
</evidence>
<name>W7IPE4_9PSEU</name>
<dbReference type="CDD" id="cd04301">
    <property type="entry name" value="NAT_SF"/>
    <property type="match status" value="1"/>
</dbReference>
<evidence type="ECO:0000313" key="3">
    <source>
        <dbReference type="EMBL" id="EWC62268.1"/>
    </source>
</evidence>
<dbReference type="Gene3D" id="3.40.630.30">
    <property type="match status" value="1"/>
</dbReference>
<feature type="domain" description="N-acetyltransferase" evidence="2">
    <location>
        <begin position="116"/>
        <end position="263"/>
    </location>
</feature>
<sequence>MASANNLAIALQTDGRSAEAVALNEQVWRARRRVLGADHPRTRCWKQPQPVPADCPGARAARGDHRAAGTTALTNQVARSTVSSRPCGTRFKVHSPTAPTTRARPEAHQKEGSPMRTTRSETPDDTEAIHAVNAAAFPTSEEADLVDALRADPLAWIDGLSIVTETADGEVVGHALLTRCHVGDAPALALAPCAVLPAHQRTGAGSAAIRTGLDAARRLGENLVVVLGHADYYPRFGFTPASRFGVRAPFEVPDDAFLALALDPTRPTPTGVVRYPAAFGV</sequence>
<dbReference type="Proteomes" id="UP000019277">
    <property type="component" value="Unassembled WGS sequence"/>
</dbReference>
<accession>W7IPE4</accession>
<dbReference type="SUPFAM" id="SSF55729">
    <property type="entry name" value="Acyl-CoA N-acyltransferases (Nat)"/>
    <property type="match status" value="1"/>
</dbReference>
<dbReference type="EMBL" id="AYXG01000083">
    <property type="protein sequence ID" value="EWC62268.1"/>
    <property type="molecule type" value="Genomic_DNA"/>
</dbReference>
<feature type="region of interest" description="Disordered" evidence="1">
    <location>
        <begin position="83"/>
        <end position="124"/>
    </location>
</feature>
<dbReference type="Gene3D" id="1.25.40.10">
    <property type="entry name" value="Tetratricopeptide repeat domain"/>
    <property type="match status" value="1"/>
</dbReference>